<feature type="transmembrane region" description="Helical" evidence="1">
    <location>
        <begin position="77"/>
        <end position="97"/>
    </location>
</feature>
<dbReference type="Proteomes" id="UP000595426">
    <property type="component" value="Chromosome"/>
</dbReference>
<organism evidence="2 3">
    <name type="scientific">Elizabethkingia bruuniana</name>
    <dbReference type="NCBI Taxonomy" id="1756149"/>
    <lineage>
        <taxon>Bacteria</taxon>
        <taxon>Pseudomonadati</taxon>
        <taxon>Bacteroidota</taxon>
        <taxon>Flavobacteriia</taxon>
        <taxon>Flavobacteriales</taxon>
        <taxon>Weeksellaceae</taxon>
        <taxon>Elizabethkingia</taxon>
    </lineage>
</organism>
<dbReference type="RefSeq" id="WP_034870996.1">
    <property type="nucleotide sequence ID" value="NZ_CBCSDR010000009.1"/>
</dbReference>
<evidence type="ECO:0000256" key="1">
    <source>
        <dbReference type="SAM" id="Phobius"/>
    </source>
</evidence>
<name>A0A7T7ZWD5_9FLAO</name>
<dbReference type="OrthoDB" id="894149at2"/>
<keyword evidence="1" id="KW-0472">Membrane</keyword>
<dbReference type="KEGG" id="egm:AYC65_01705"/>
<dbReference type="AlphaFoldDB" id="A0A7T7ZWD5"/>
<evidence type="ECO:0000313" key="3">
    <source>
        <dbReference type="Proteomes" id="UP000595426"/>
    </source>
</evidence>
<feature type="transmembrane region" description="Helical" evidence="1">
    <location>
        <begin position="103"/>
        <end position="119"/>
    </location>
</feature>
<keyword evidence="1" id="KW-0812">Transmembrane</keyword>
<dbReference type="GeneID" id="93131600"/>
<gene>
    <name evidence="2" type="ORF">I6H88_12235</name>
</gene>
<keyword evidence="1" id="KW-1133">Transmembrane helix</keyword>
<evidence type="ECO:0000313" key="2">
    <source>
        <dbReference type="EMBL" id="QQN57223.1"/>
    </source>
</evidence>
<feature type="transmembrane region" description="Helical" evidence="1">
    <location>
        <begin position="40"/>
        <end position="65"/>
    </location>
</feature>
<proteinExistence type="predicted"/>
<accession>A0A7T7ZWD5</accession>
<feature type="transmembrane region" description="Helical" evidence="1">
    <location>
        <begin position="7"/>
        <end position="28"/>
    </location>
</feature>
<keyword evidence="3" id="KW-1185">Reference proteome</keyword>
<dbReference type="EMBL" id="CP067018">
    <property type="protein sequence ID" value="QQN57223.1"/>
    <property type="molecule type" value="Genomic_DNA"/>
</dbReference>
<protein>
    <submittedName>
        <fullName evidence="2">Uncharacterized protein</fullName>
    </submittedName>
</protein>
<sequence>MKILKTSWINIVGIFTVLFLYTTIYGLIDSNISRNVFQAMVASLIGICFYGIMFWIAFILVLIILDLIIILPNQNNLILKLLLEWILISAPFIYWAITYERQRNIFILAIIAFLITQLFRERLIKKLKK</sequence>
<reference evidence="2 3" key="1">
    <citation type="submission" date="2020-12" db="EMBL/GenBank/DDBJ databases">
        <title>FDA dAtabase for Regulatory Grade micrObial Sequences (FDA-ARGOS): Supporting development and validation of Infectious Disease Dx tests.</title>
        <authorList>
            <person name="Kerrigan L."/>
            <person name="Long C."/>
            <person name="Tallon L."/>
            <person name="Sadzewicz L."/>
            <person name="Zhao X."/>
            <person name="Boylan J."/>
            <person name="Ott S."/>
            <person name="Bowen H."/>
            <person name="Vavikolanu K."/>
            <person name="Mehta A."/>
            <person name="Aluvathingal J."/>
            <person name="Nadendla S."/>
            <person name="Yan Y."/>
            <person name="Sichtig H."/>
        </authorList>
    </citation>
    <scope>NUCLEOTIDE SEQUENCE [LARGE SCALE GENOMIC DNA]</scope>
    <source>
        <strain evidence="2 3">FDAARGOS_1031</strain>
    </source>
</reference>